<proteinExistence type="predicted"/>
<sequence>MGSIAVVCLGLFPFYILETVMLSTVLKTVEEFGEEGIAKESLLSRIQQSEMVKCSTFEDLNSQFNQALDAGRRFGLLSVKSSLVKLLCNSVAIEEPRSFSAQLLMLNEEFTHELDDEDEVNVSSPLDDSGSALSGQKYRSPRLRPRNLRVTFDERHLARQIGDFQRSEADMVMNLRSTVASDNQSQRSSSKSHRNVSEAIKQRVSLGPIARSLSILVILYLFLRWCNAC</sequence>
<name>A0ABM1Z7S0_AEDAL</name>
<protein>
    <recommendedName>
        <fullName evidence="5">Secreted protein</fullName>
    </recommendedName>
</protein>
<feature type="compositionally biased region" description="Polar residues" evidence="1">
    <location>
        <begin position="121"/>
        <end position="134"/>
    </location>
</feature>
<organism evidence="3 4">
    <name type="scientific">Aedes albopictus</name>
    <name type="common">Asian tiger mosquito</name>
    <name type="synonym">Stegomyia albopicta</name>
    <dbReference type="NCBI Taxonomy" id="7160"/>
    <lineage>
        <taxon>Eukaryota</taxon>
        <taxon>Metazoa</taxon>
        <taxon>Ecdysozoa</taxon>
        <taxon>Arthropoda</taxon>
        <taxon>Hexapoda</taxon>
        <taxon>Insecta</taxon>
        <taxon>Pterygota</taxon>
        <taxon>Neoptera</taxon>
        <taxon>Endopterygota</taxon>
        <taxon>Diptera</taxon>
        <taxon>Nematocera</taxon>
        <taxon>Culicoidea</taxon>
        <taxon>Culicidae</taxon>
        <taxon>Culicinae</taxon>
        <taxon>Aedini</taxon>
        <taxon>Aedes</taxon>
        <taxon>Stegomyia</taxon>
    </lineage>
</organism>
<dbReference type="Proteomes" id="UP000069940">
    <property type="component" value="Unassembled WGS sequence"/>
</dbReference>
<evidence type="ECO:0000256" key="1">
    <source>
        <dbReference type="SAM" id="MobiDB-lite"/>
    </source>
</evidence>
<dbReference type="RefSeq" id="XP_062708910.1">
    <property type="nucleotide sequence ID" value="XM_062852926.1"/>
</dbReference>
<feature type="signal peptide" evidence="2">
    <location>
        <begin position="1"/>
        <end position="22"/>
    </location>
</feature>
<evidence type="ECO:0008006" key="5">
    <source>
        <dbReference type="Google" id="ProtNLM"/>
    </source>
</evidence>
<evidence type="ECO:0000313" key="4">
    <source>
        <dbReference type="Proteomes" id="UP000069940"/>
    </source>
</evidence>
<feature type="region of interest" description="Disordered" evidence="1">
    <location>
        <begin position="115"/>
        <end position="138"/>
    </location>
</feature>
<evidence type="ECO:0000313" key="3">
    <source>
        <dbReference type="EnsemblMetazoa" id="AALFPA23_015871.P23116"/>
    </source>
</evidence>
<reference evidence="4" key="1">
    <citation type="journal article" date="2015" name="Proc. Natl. Acad. Sci. U.S.A.">
        <title>Genome sequence of the Asian Tiger mosquito, Aedes albopictus, reveals insights into its biology, genetics, and evolution.</title>
        <authorList>
            <person name="Chen X.G."/>
            <person name="Jiang X."/>
            <person name="Gu J."/>
            <person name="Xu M."/>
            <person name="Wu Y."/>
            <person name="Deng Y."/>
            <person name="Zhang C."/>
            <person name="Bonizzoni M."/>
            <person name="Dermauw W."/>
            <person name="Vontas J."/>
            <person name="Armbruster P."/>
            <person name="Huang X."/>
            <person name="Yang Y."/>
            <person name="Zhang H."/>
            <person name="He W."/>
            <person name="Peng H."/>
            <person name="Liu Y."/>
            <person name="Wu K."/>
            <person name="Chen J."/>
            <person name="Lirakis M."/>
            <person name="Topalis P."/>
            <person name="Van Leeuwen T."/>
            <person name="Hall A.B."/>
            <person name="Jiang X."/>
            <person name="Thorpe C."/>
            <person name="Mueller R.L."/>
            <person name="Sun C."/>
            <person name="Waterhouse R.M."/>
            <person name="Yan G."/>
            <person name="Tu Z.J."/>
            <person name="Fang X."/>
            <person name="James A.A."/>
        </authorList>
    </citation>
    <scope>NUCLEOTIDE SEQUENCE [LARGE SCALE GENOMIC DNA]</scope>
    <source>
        <strain evidence="4">Foshan</strain>
    </source>
</reference>
<keyword evidence="4" id="KW-1185">Reference proteome</keyword>
<feature type="chain" id="PRO_5045116103" description="Secreted protein" evidence="2">
    <location>
        <begin position="23"/>
        <end position="229"/>
    </location>
</feature>
<evidence type="ECO:0000256" key="2">
    <source>
        <dbReference type="SAM" id="SignalP"/>
    </source>
</evidence>
<dbReference type="EnsemblMetazoa" id="AALFPA23_015871.R23116">
    <property type="protein sequence ID" value="AALFPA23_015871.P23116"/>
    <property type="gene ID" value="AALFPA23_015871"/>
</dbReference>
<keyword evidence="2" id="KW-0732">Signal</keyword>
<dbReference type="GeneID" id="134288343"/>
<feature type="region of interest" description="Disordered" evidence="1">
    <location>
        <begin position="178"/>
        <end position="197"/>
    </location>
</feature>
<accession>A0ABM1Z7S0</accession>
<reference evidence="3" key="2">
    <citation type="submission" date="2025-05" db="UniProtKB">
        <authorList>
            <consortium name="EnsemblMetazoa"/>
        </authorList>
    </citation>
    <scope>IDENTIFICATION</scope>
    <source>
        <strain evidence="3">Foshan</strain>
    </source>
</reference>